<accession>A0A6B4GVD5</accession>
<sequence length="70" mass="8320">MFLNHSIVVDEEELKRYSKNWIRPKVYKDFDKVGKVEEKNKIIPIFDPRGAQVKSPYELKKLSKKALIRS</sequence>
<reference evidence="1 2" key="1">
    <citation type="submission" date="2019-04" db="EMBL/GenBank/DDBJ databases">
        <title>Genome sequencing of Clostridium botulinum Groups I-IV and Clostridium butyricum.</title>
        <authorList>
            <person name="Brunt J."/>
            <person name="Van Vliet A.H.M."/>
            <person name="Stringer S.C."/>
            <person name="Carter A.T."/>
            <person name="Peck M.W."/>
        </authorList>
    </citation>
    <scope>NUCLEOTIDE SEQUENCE [LARGE SCALE GENOMIC DNA]</scope>
    <source>
        <strain evidence="1 2">IFR 18/054</strain>
    </source>
</reference>
<proteinExistence type="predicted"/>
<dbReference type="Proteomes" id="UP000472521">
    <property type="component" value="Unassembled WGS sequence"/>
</dbReference>
<name>A0A6B4GVD5_CLOBO</name>
<dbReference type="AlphaFoldDB" id="A0A6B4GVD5"/>
<organism evidence="1 2">
    <name type="scientific">Clostridium botulinum</name>
    <dbReference type="NCBI Taxonomy" id="1491"/>
    <lineage>
        <taxon>Bacteria</taxon>
        <taxon>Bacillati</taxon>
        <taxon>Bacillota</taxon>
        <taxon>Clostridia</taxon>
        <taxon>Eubacteriales</taxon>
        <taxon>Clostridiaceae</taxon>
        <taxon>Clostridium</taxon>
    </lineage>
</organism>
<evidence type="ECO:0000313" key="1">
    <source>
        <dbReference type="EMBL" id="NFF01692.1"/>
    </source>
</evidence>
<comment type="caution">
    <text evidence="1">The sequence shown here is derived from an EMBL/GenBank/DDBJ whole genome shotgun (WGS) entry which is preliminary data.</text>
</comment>
<gene>
    <name evidence="1" type="ORF">FCV25_07875</name>
</gene>
<dbReference type="EMBL" id="SWND01000004">
    <property type="protein sequence ID" value="NFF01692.1"/>
    <property type="molecule type" value="Genomic_DNA"/>
</dbReference>
<evidence type="ECO:0000313" key="2">
    <source>
        <dbReference type="Proteomes" id="UP000472521"/>
    </source>
</evidence>
<protein>
    <submittedName>
        <fullName evidence="1">Uncharacterized protein</fullName>
    </submittedName>
</protein>